<dbReference type="Proteomes" id="UP000067626">
    <property type="component" value="Chromosome"/>
</dbReference>
<keyword evidence="2" id="KW-0812">Transmembrane</keyword>
<feature type="transmembrane region" description="Helical" evidence="2">
    <location>
        <begin position="388"/>
        <end position="409"/>
    </location>
</feature>
<keyword evidence="2" id="KW-1133">Transmembrane helix</keyword>
<feature type="chain" id="PRO_5005459748" evidence="3">
    <location>
        <begin position="29"/>
        <end position="491"/>
    </location>
</feature>
<feature type="compositionally biased region" description="Low complexity" evidence="1">
    <location>
        <begin position="175"/>
        <end position="196"/>
    </location>
</feature>
<dbReference type="RefSeq" id="WP_050434238.1">
    <property type="nucleotide sequence ID" value="NZ_CP012159.1"/>
</dbReference>
<feature type="region of interest" description="Disordered" evidence="1">
    <location>
        <begin position="175"/>
        <end position="207"/>
    </location>
</feature>
<feature type="transmembrane region" description="Helical" evidence="2">
    <location>
        <begin position="269"/>
        <end position="286"/>
    </location>
</feature>
<feature type="transmembrane region" description="Helical" evidence="2">
    <location>
        <begin position="329"/>
        <end position="350"/>
    </location>
</feature>
<feature type="transmembrane region" description="Helical" evidence="2">
    <location>
        <begin position="421"/>
        <end position="440"/>
    </location>
</feature>
<keyword evidence="5" id="KW-1185">Reference proteome</keyword>
<evidence type="ECO:0000313" key="5">
    <source>
        <dbReference type="Proteomes" id="UP000067626"/>
    </source>
</evidence>
<dbReference type="OrthoDB" id="5507253at2"/>
<evidence type="ECO:0000313" key="4">
    <source>
        <dbReference type="EMBL" id="AKT42646.1"/>
    </source>
</evidence>
<gene>
    <name evidence="4" type="ORF">CMC5_068730</name>
</gene>
<evidence type="ECO:0000256" key="2">
    <source>
        <dbReference type="SAM" id="Phobius"/>
    </source>
</evidence>
<keyword evidence="3" id="KW-0732">Signal</keyword>
<dbReference type="STRING" id="52.CMC5_068730"/>
<feature type="signal peptide" evidence="3">
    <location>
        <begin position="1"/>
        <end position="28"/>
    </location>
</feature>
<sequence>MRPPGLLNALPTVALALSTLLSPTLALAAPDPAAPAPASQVAPRRPTALLPTTLVEDSAQRVPDPSERGLAELAASLDALLADAAQDLGLTLDLTGRASAGVLPEADLAARARATGRLIIAPSVTDRGGDVEIRLSLADPRSSTLRIRVERTSTDVAPVRAAVMLRDLVADLGASPAAGRPEEGAPPVTSPSSAPMPSAPPAPNRSSGRSVLVANATLYGGLVGYSIQRSSGSQDPRLLYPLLAIGAGVGLGGSLIIAEEWDVGAGDAWFLASGAWWPTLAAHLIYEGRFAARAGDEDDERWAFGLVGSATGIAMATLGLTLRPMSDGGAVLAHSGAGLGLVLGGLAEIATTGNIDATPFTGAGYGAALGWLAAAAAATQVRISPSRVLSVDLGAVLGGLGGAALASPLLFDAPTAGEQRAWVGATTGGVLLGAGLAWFLTRGSTERSSGTSDTEPPSWWRPALPMMGMVGESVIGHRRAPAFGLIWSGTL</sequence>
<dbReference type="AlphaFoldDB" id="A0A0K1EP73"/>
<proteinExistence type="predicted"/>
<name>A0A0K1EP73_CHOCO</name>
<feature type="transmembrane region" description="Helical" evidence="2">
    <location>
        <begin position="302"/>
        <end position="322"/>
    </location>
</feature>
<evidence type="ECO:0000256" key="3">
    <source>
        <dbReference type="SAM" id="SignalP"/>
    </source>
</evidence>
<reference evidence="4 5" key="1">
    <citation type="submission" date="2015-07" db="EMBL/GenBank/DDBJ databases">
        <title>Genome analysis of myxobacterium Chondromyces crocatus Cm c5 reveals a high potential for natural compound synthesis and the genetic basis for the loss of fruiting body formation.</title>
        <authorList>
            <person name="Zaburannyi N."/>
            <person name="Bunk B."/>
            <person name="Maier J."/>
            <person name="Overmann J."/>
            <person name="Mueller R."/>
        </authorList>
    </citation>
    <scope>NUCLEOTIDE SEQUENCE [LARGE SCALE GENOMIC DNA]</scope>
    <source>
        <strain evidence="4 5">Cm c5</strain>
    </source>
</reference>
<organism evidence="4 5">
    <name type="scientific">Chondromyces crocatus</name>
    <dbReference type="NCBI Taxonomy" id="52"/>
    <lineage>
        <taxon>Bacteria</taxon>
        <taxon>Pseudomonadati</taxon>
        <taxon>Myxococcota</taxon>
        <taxon>Polyangia</taxon>
        <taxon>Polyangiales</taxon>
        <taxon>Polyangiaceae</taxon>
        <taxon>Chondromyces</taxon>
    </lineage>
</organism>
<accession>A0A0K1EP73</accession>
<protein>
    <submittedName>
        <fullName evidence="4">Uncharacterized protein</fullName>
    </submittedName>
</protein>
<dbReference type="EMBL" id="CP012159">
    <property type="protein sequence ID" value="AKT42646.1"/>
    <property type="molecule type" value="Genomic_DNA"/>
</dbReference>
<keyword evidence="2" id="KW-0472">Membrane</keyword>
<dbReference type="KEGG" id="ccro:CMC5_068730"/>
<evidence type="ECO:0000256" key="1">
    <source>
        <dbReference type="SAM" id="MobiDB-lite"/>
    </source>
</evidence>
<feature type="transmembrane region" description="Helical" evidence="2">
    <location>
        <begin position="238"/>
        <end position="257"/>
    </location>
</feature>
<feature type="transmembrane region" description="Helical" evidence="2">
    <location>
        <begin position="362"/>
        <end position="381"/>
    </location>
</feature>